<dbReference type="PROSITE" id="PS00463">
    <property type="entry name" value="ZN2_CY6_FUNGAL_1"/>
    <property type="match status" value="1"/>
</dbReference>
<keyword evidence="8" id="KW-1185">Reference proteome</keyword>
<dbReference type="Gene3D" id="4.10.240.10">
    <property type="entry name" value="Zn(2)-C6 fungal-type DNA-binding domain"/>
    <property type="match status" value="1"/>
</dbReference>
<evidence type="ECO:0000313" key="8">
    <source>
        <dbReference type="Proteomes" id="UP000248961"/>
    </source>
</evidence>
<dbReference type="RefSeq" id="XP_025549978.1">
    <property type="nucleotide sequence ID" value="XM_025696401.1"/>
</dbReference>
<name>A0A395HX58_ASPHC</name>
<organism evidence="7 8">
    <name type="scientific">Aspergillus homomorphus (strain CBS 101889)</name>
    <dbReference type="NCBI Taxonomy" id="1450537"/>
    <lineage>
        <taxon>Eukaryota</taxon>
        <taxon>Fungi</taxon>
        <taxon>Dikarya</taxon>
        <taxon>Ascomycota</taxon>
        <taxon>Pezizomycotina</taxon>
        <taxon>Eurotiomycetes</taxon>
        <taxon>Eurotiomycetidae</taxon>
        <taxon>Eurotiales</taxon>
        <taxon>Aspergillaceae</taxon>
        <taxon>Aspergillus</taxon>
        <taxon>Aspergillus subgen. Circumdati</taxon>
    </lineage>
</organism>
<dbReference type="GeneID" id="37200690"/>
<dbReference type="VEuPathDB" id="FungiDB:BO97DRAFT_415613"/>
<dbReference type="SUPFAM" id="SSF57701">
    <property type="entry name" value="Zn2/Cys6 DNA-binding domain"/>
    <property type="match status" value="1"/>
</dbReference>
<dbReference type="GO" id="GO:0005634">
    <property type="term" value="C:nucleus"/>
    <property type="evidence" value="ECO:0007669"/>
    <property type="project" value="TreeGrafter"/>
</dbReference>
<gene>
    <name evidence="7" type="ORF">BO97DRAFT_415613</name>
</gene>
<evidence type="ECO:0000256" key="3">
    <source>
        <dbReference type="ARBA" id="ARBA00023163"/>
    </source>
</evidence>
<sequence length="628" mass="69367">MADSTRTTPKFTRCRTGCLRCRTRRRKCDEGKPRCQNCVDKNFVCSYGMQVTFLSKNTYTVPAKEVRAPRSKRRFQNLRFIEEDPLTLSGTDANVVEGEEDGEAGLKSSSPIIRLVDSAKDRAEDEAGGEDHSVTGGNAGSESAELGDHDGSSHGGPDGSLNGGASLDSHGAFSDRDTSAVQGLLALGSGLITQDLQHALAPDISCLETPSAPIADALPLMMITTAGPADDGRALRRQSKFSGGVVGASPLSTTTSEERTLDLLRHYRYFVAPWMDICDLKHPFGIVATQMATRSEQILSALLTLSEACMIHRDYPQAHAVTLDKALPQRLQLESGLASDFKELTLLSVLERLRFLVSDLSHGWKTLQNYNLGSLEPLIEHALLLDIESSVYWMFLRLDLSVALANDTGLQIPLPSGPVPNLELLSRTHDTHERVSLYARVLLWLCGKALMVCHEQPSPRHFPDCHQLLDSWLQVSDELDRWYKSRPQEFRPLVELEGINDLSNPGSGFPLVVFANGVGAYCNQLYHTAVLLLLQCKPRTALLNSQARFLSPLWHSQRICGIALNNDGRDCWDPCLVASFLVSARTMTHESQQKAILQGFERIHSITGWHIGRYLSHLQQDWAFLDGV</sequence>
<keyword evidence="1" id="KW-0805">Transcription regulation</keyword>
<dbReference type="OrthoDB" id="4475584at2759"/>
<dbReference type="GO" id="GO:0045944">
    <property type="term" value="P:positive regulation of transcription by RNA polymerase II"/>
    <property type="evidence" value="ECO:0007669"/>
    <property type="project" value="TreeGrafter"/>
</dbReference>
<dbReference type="PANTHER" id="PTHR37534">
    <property type="entry name" value="TRANSCRIPTIONAL ACTIVATOR PROTEIN UGA3"/>
    <property type="match status" value="1"/>
</dbReference>
<keyword evidence="2" id="KW-0238">DNA-binding</keyword>
<dbReference type="Proteomes" id="UP000248961">
    <property type="component" value="Unassembled WGS sequence"/>
</dbReference>
<dbReference type="AlphaFoldDB" id="A0A395HX58"/>
<accession>A0A395HX58</accession>
<feature type="compositionally biased region" description="Basic and acidic residues" evidence="5">
    <location>
        <begin position="120"/>
        <end position="133"/>
    </location>
</feature>
<evidence type="ECO:0000313" key="7">
    <source>
        <dbReference type="EMBL" id="RAL10824.1"/>
    </source>
</evidence>
<dbReference type="PROSITE" id="PS50048">
    <property type="entry name" value="ZN2_CY6_FUNGAL_2"/>
    <property type="match status" value="1"/>
</dbReference>
<dbReference type="InterPro" id="IPR001138">
    <property type="entry name" value="Zn2Cys6_DnaBD"/>
</dbReference>
<feature type="compositionally biased region" description="Gly residues" evidence="5">
    <location>
        <begin position="153"/>
        <end position="162"/>
    </location>
</feature>
<dbReference type="SMART" id="SM00066">
    <property type="entry name" value="GAL4"/>
    <property type="match status" value="1"/>
</dbReference>
<keyword evidence="3" id="KW-0804">Transcription</keyword>
<dbReference type="EMBL" id="KZ824292">
    <property type="protein sequence ID" value="RAL10824.1"/>
    <property type="molecule type" value="Genomic_DNA"/>
</dbReference>
<evidence type="ECO:0000256" key="5">
    <source>
        <dbReference type="SAM" id="MobiDB-lite"/>
    </source>
</evidence>
<evidence type="ECO:0000256" key="4">
    <source>
        <dbReference type="ARBA" id="ARBA00023242"/>
    </source>
</evidence>
<dbReference type="STRING" id="1450537.A0A395HX58"/>
<dbReference type="GO" id="GO:0000976">
    <property type="term" value="F:transcription cis-regulatory region binding"/>
    <property type="evidence" value="ECO:0007669"/>
    <property type="project" value="TreeGrafter"/>
</dbReference>
<proteinExistence type="predicted"/>
<evidence type="ECO:0000256" key="1">
    <source>
        <dbReference type="ARBA" id="ARBA00023015"/>
    </source>
</evidence>
<protein>
    <recommendedName>
        <fullName evidence="6">Zn(2)-C6 fungal-type domain-containing protein</fullName>
    </recommendedName>
</protein>
<evidence type="ECO:0000259" key="6">
    <source>
        <dbReference type="PROSITE" id="PS50048"/>
    </source>
</evidence>
<evidence type="ECO:0000256" key="2">
    <source>
        <dbReference type="ARBA" id="ARBA00023125"/>
    </source>
</evidence>
<feature type="domain" description="Zn(2)-C6 fungal-type" evidence="6">
    <location>
        <begin position="17"/>
        <end position="47"/>
    </location>
</feature>
<keyword evidence="4" id="KW-0539">Nucleus</keyword>
<feature type="region of interest" description="Disordered" evidence="5">
    <location>
        <begin position="120"/>
        <end position="174"/>
    </location>
</feature>
<dbReference type="GO" id="GO:0008270">
    <property type="term" value="F:zinc ion binding"/>
    <property type="evidence" value="ECO:0007669"/>
    <property type="project" value="InterPro"/>
</dbReference>
<reference evidence="7 8" key="1">
    <citation type="submission" date="2018-02" db="EMBL/GenBank/DDBJ databases">
        <title>The genomes of Aspergillus section Nigri reveals drivers in fungal speciation.</title>
        <authorList>
            <consortium name="DOE Joint Genome Institute"/>
            <person name="Vesth T.C."/>
            <person name="Nybo J."/>
            <person name="Theobald S."/>
            <person name="Brandl J."/>
            <person name="Frisvad J.C."/>
            <person name="Nielsen K.F."/>
            <person name="Lyhne E.K."/>
            <person name="Kogle M.E."/>
            <person name="Kuo A."/>
            <person name="Riley R."/>
            <person name="Clum A."/>
            <person name="Nolan M."/>
            <person name="Lipzen A."/>
            <person name="Salamov A."/>
            <person name="Henrissat B."/>
            <person name="Wiebenga A."/>
            <person name="De vries R.P."/>
            <person name="Grigoriev I.V."/>
            <person name="Mortensen U.H."/>
            <person name="Andersen M.R."/>
            <person name="Baker S.E."/>
        </authorList>
    </citation>
    <scope>NUCLEOTIDE SEQUENCE [LARGE SCALE GENOMIC DNA]</scope>
    <source>
        <strain evidence="7 8">CBS 101889</strain>
    </source>
</reference>
<dbReference type="GO" id="GO:0000981">
    <property type="term" value="F:DNA-binding transcription factor activity, RNA polymerase II-specific"/>
    <property type="evidence" value="ECO:0007669"/>
    <property type="project" value="InterPro"/>
</dbReference>
<dbReference type="InterPro" id="IPR036864">
    <property type="entry name" value="Zn2-C6_fun-type_DNA-bd_sf"/>
</dbReference>
<dbReference type="PANTHER" id="PTHR37534:SF24">
    <property type="entry name" value="MISCELLANEOUS ZN(II)2CYS6 TRANSCRIPTION FACTOR (EUROFUNG)-RELATED"/>
    <property type="match status" value="1"/>
</dbReference>
<dbReference type="CDD" id="cd00067">
    <property type="entry name" value="GAL4"/>
    <property type="match status" value="1"/>
</dbReference>
<dbReference type="Pfam" id="PF00172">
    <property type="entry name" value="Zn_clus"/>
    <property type="match status" value="1"/>
</dbReference>